<organism evidence="2 3">
    <name type="scientific">Carboxydothermus islandicus</name>
    <dbReference type="NCBI Taxonomy" id="661089"/>
    <lineage>
        <taxon>Bacteria</taxon>
        <taxon>Bacillati</taxon>
        <taxon>Bacillota</taxon>
        <taxon>Clostridia</taxon>
        <taxon>Thermoanaerobacterales</taxon>
        <taxon>Thermoanaerobacteraceae</taxon>
        <taxon>Carboxydothermus</taxon>
    </lineage>
</organism>
<feature type="domain" description="VWFA" evidence="1">
    <location>
        <begin position="43"/>
        <end position="226"/>
    </location>
</feature>
<dbReference type="SMART" id="SM00327">
    <property type="entry name" value="VWA"/>
    <property type="match status" value="1"/>
</dbReference>
<proteinExistence type="predicted"/>
<dbReference type="PANTHER" id="PTHR10338">
    <property type="entry name" value="INTER-ALPHA-TRYPSIN INHIBITOR HEAVY CHAIN FAMILY MEMBER"/>
    <property type="match status" value="1"/>
</dbReference>
<sequence length="414" mass="47100">MSLTLNFLTEKEYLPLNRATTFHLLFELNAPLAKDYKRNTPLNLAFVLDSSGSMSGSKVEYVKEAVIFALKQLTADDAASLTTFNSNVYTIFPGTRVVNSRELIQEVSKIYATGMTNLSGGLLQGYSELDRFFSDQAINRVILLTDGLANVGITNPQDLIAIVANNTLKNKTLTCLGVGIDFDEDLLMSLVDAGKGNYYYINTPNRIPAFFEQELNGLSKISAQNIKLTLNFPELIVPVRIYDIKAKFHSKTSLTIDLDELYAGQSQRLLLSIQVENVSVPQELPVNIELQYFDANTLETVTKTFTFPLKFSADQSLWEKINREVVEEIAYREILEAREKTIFYADRGDVESLKRLQQELQAKEKHFVSLNAEIKEEYVKFMNMEIPSFILNRDDPGLRKQSTYDIYNKKRRKR</sequence>
<dbReference type="EMBL" id="BDJL01000035">
    <property type="protein sequence ID" value="GAV25195.1"/>
    <property type="molecule type" value="Genomic_DNA"/>
</dbReference>
<dbReference type="SUPFAM" id="SSF53300">
    <property type="entry name" value="vWA-like"/>
    <property type="match status" value="1"/>
</dbReference>
<comment type="caution">
    <text evidence="2">The sequence shown here is derived from an EMBL/GenBank/DDBJ whole genome shotgun (WGS) entry which is preliminary data.</text>
</comment>
<dbReference type="RefSeq" id="WP_075865358.1">
    <property type="nucleotide sequence ID" value="NZ_BDJL01000035.1"/>
</dbReference>
<evidence type="ECO:0000259" key="1">
    <source>
        <dbReference type="PROSITE" id="PS50234"/>
    </source>
</evidence>
<dbReference type="Proteomes" id="UP000187338">
    <property type="component" value="Unassembled WGS sequence"/>
</dbReference>
<name>A0A1L8D1X3_9THEO</name>
<dbReference type="Pfam" id="PF00092">
    <property type="entry name" value="VWA"/>
    <property type="match status" value="1"/>
</dbReference>
<dbReference type="InterPro" id="IPR050934">
    <property type="entry name" value="ITIH"/>
</dbReference>
<reference evidence="3" key="1">
    <citation type="submission" date="2016-12" db="EMBL/GenBank/DDBJ databases">
        <title>Draft Genome Sequences od Carboxydothermus pertinax and islandicus, Hydrogenogenic Carboxydotrophic Bacteria.</title>
        <authorList>
            <person name="Fukuyama Y."/>
            <person name="Ohmae K."/>
            <person name="Yoneda Y."/>
            <person name="Yoshida T."/>
            <person name="Sako Y."/>
        </authorList>
    </citation>
    <scope>NUCLEOTIDE SEQUENCE [LARGE SCALE GENOMIC DNA]</scope>
    <source>
        <strain evidence="3">SET</strain>
    </source>
</reference>
<dbReference type="PANTHER" id="PTHR10338:SF108">
    <property type="entry name" value="INTER-ALPHA-TRYPSIN INHIBITOR HEAVY CHAIN H4-LIKE PROTEIN"/>
    <property type="match status" value="1"/>
</dbReference>
<evidence type="ECO:0000313" key="2">
    <source>
        <dbReference type="EMBL" id="GAV25195.1"/>
    </source>
</evidence>
<dbReference type="PROSITE" id="PS50234">
    <property type="entry name" value="VWFA"/>
    <property type="match status" value="1"/>
</dbReference>
<dbReference type="InterPro" id="IPR002035">
    <property type="entry name" value="VWF_A"/>
</dbReference>
<dbReference type="OrthoDB" id="9781333at2"/>
<gene>
    <name evidence="2" type="ORF">ciss_11280</name>
</gene>
<protein>
    <recommendedName>
        <fullName evidence="1">VWFA domain-containing protein</fullName>
    </recommendedName>
</protein>
<accession>A0A1L8D1X3</accession>
<dbReference type="InterPro" id="IPR036465">
    <property type="entry name" value="vWFA_dom_sf"/>
</dbReference>
<dbReference type="AlphaFoldDB" id="A0A1L8D1X3"/>
<keyword evidence="3" id="KW-1185">Reference proteome</keyword>
<dbReference type="Gene3D" id="3.40.50.410">
    <property type="entry name" value="von Willebrand factor, type A domain"/>
    <property type="match status" value="1"/>
</dbReference>
<dbReference type="STRING" id="661089.ciss_11280"/>
<evidence type="ECO:0000313" key="3">
    <source>
        <dbReference type="Proteomes" id="UP000187338"/>
    </source>
</evidence>